<keyword evidence="2" id="KW-1185">Reference proteome</keyword>
<dbReference type="Proteomes" id="UP000267900">
    <property type="component" value="Chromosome"/>
</dbReference>
<dbReference type="AlphaFoldDB" id="A0A3S9PJW7"/>
<accession>A0A3S9PJW7</accession>
<name>A0A3S9PJW7_STRLT</name>
<evidence type="ECO:0000313" key="2">
    <source>
        <dbReference type="Proteomes" id="UP000267900"/>
    </source>
</evidence>
<protein>
    <submittedName>
        <fullName evidence="1">Uncharacterized protein</fullName>
    </submittedName>
</protein>
<dbReference type="EMBL" id="CP034587">
    <property type="protein sequence ID" value="AZQ72602.1"/>
    <property type="molecule type" value="Genomic_DNA"/>
</dbReference>
<organism evidence="1 2">
    <name type="scientific">Streptomyces luteoverticillatus</name>
    <name type="common">Streptoverticillium luteoverticillatus</name>
    <dbReference type="NCBI Taxonomy" id="66425"/>
    <lineage>
        <taxon>Bacteria</taxon>
        <taxon>Bacillati</taxon>
        <taxon>Actinomycetota</taxon>
        <taxon>Actinomycetes</taxon>
        <taxon>Kitasatosporales</taxon>
        <taxon>Streptomycetaceae</taxon>
        <taxon>Streptomyces</taxon>
    </lineage>
</organism>
<dbReference type="RefSeq" id="WP_126915121.1">
    <property type="nucleotide sequence ID" value="NZ_CP034587.1"/>
</dbReference>
<reference evidence="1 2" key="1">
    <citation type="submission" date="2018-12" db="EMBL/GenBank/DDBJ databases">
        <title>The whole draft genome of Streptomyce luteoverticillatus CGMCC 15060.</title>
        <authorList>
            <person name="Feng Z."/>
            <person name="Chen G."/>
            <person name="Zhang J."/>
            <person name="Zhu H."/>
            <person name="Yu X."/>
            <person name="Zhang W."/>
            <person name="Zhang X."/>
        </authorList>
    </citation>
    <scope>NUCLEOTIDE SEQUENCE [LARGE SCALE GENOMIC DNA]</scope>
    <source>
        <strain evidence="1 2">CGMCC 15060</strain>
    </source>
</reference>
<gene>
    <name evidence="1" type="ORF">EKH77_16490</name>
</gene>
<sequence length="66" mass="7274">MRADRIREGDAVLDEGVFRTVSKPPVGERSPGGGQVISIELQSREAPCARGRPPVSWFADRSFCWS</sequence>
<evidence type="ECO:0000313" key="1">
    <source>
        <dbReference type="EMBL" id="AZQ72602.1"/>
    </source>
</evidence>
<proteinExistence type="predicted"/>